<keyword evidence="9" id="KW-1185">Reference proteome</keyword>
<dbReference type="GO" id="GO:0003755">
    <property type="term" value="F:peptidyl-prolyl cis-trans isomerase activity"/>
    <property type="evidence" value="ECO:0007669"/>
    <property type="project" value="UniProtKB-KW"/>
</dbReference>
<dbReference type="GO" id="GO:0005737">
    <property type="term" value="C:cytoplasm"/>
    <property type="evidence" value="ECO:0007669"/>
    <property type="project" value="TreeGrafter"/>
</dbReference>
<evidence type="ECO:0000256" key="3">
    <source>
        <dbReference type="ARBA" id="ARBA00023110"/>
    </source>
</evidence>
<evidence type="ECO:0000256" key="6">
    <source>
        <dbReference type="PROSITE-ProRule" id="PRU00277"/>
    </source>
</evidence>
<evidence type="ECO:0000313" key="8">
    <source>
        <dbReference type="EMBL" id="KAJ7328499.1"/>
    </source>
</evidence>
<evidence type="ECO:0000256" key="1">
    <source>
        <dbReference type="ARBA" id="ARBA00000971"/>
    </source>
</evidence>
<dbReference type="PANTHER" id="PTHR10516:SF443">
    <property type="entry name" value="FK506-BINDING PROTEIN 59-RELATED"/>
    <property type="match status" value="1"/>
</dbReference>
<dbReference type="Pfam" id="PF00254">
    <property type="entry name" value="FKBP_C"/>
    <property type="match status" value="1"/>
</dbReference>
<comment type="caution">
    <text evidence="8">The sequence shown here is derived from an EMBL/GenBank/DDBJ whole genome shotgun (WGS) entry which is preliminary data.</text>
</comment>
<dbReference type="InterPro" id="IPR046357">
    <property type="entry name" value="PPIase_dom_sf"/>
</dbReference>
<comment type="similarity">
    <text evidence="5">Belongs to the FKBP-type PPIase family. FKBP1 subfamily.</text>
</comment>
<dbReference type="FunFam" id="3.10.50.40:FF:000006">
    <property type="entry name" value="Peptidyl-prolyl cis-trans isomerase"/>
    <property type="match status" value="1"/>
</dbReference>
<protein>
    <recommendedName>
        <fullName evidence="2 6">peptidylprolyl isomerase</fullName>
        <ecNumber evidence="2 6">5.2.1.8</ecNumber>
    </recommendedName>
</protein>
<dbReference type="AlphaFoldDB" id="A0AAD6ZLX3"/>
<accession>A0AAD6ZLX3</accession>
<proteinExistence type="inferred from homology"/>
<evidence type="ECO:0000313" key="9">
    <source>
        <dbReference type="Proteomes" id="UP001218218"/>
    </source>
</evidence>
<comment type="catalytic activity">
    <reaction evidence="1 6">
        <text>[protein]-peptidylproline (omega=180) = [protein]-peptidylproline (omega=0)</text>
        <dbReference type="Rhea" id="RHEA:16237"/>
        <dbReference type="Rhea" id="RHEA-COMP:10747"/>
        <dbReference type="Rhea" id="RHEA-COMP:10748"/>
        <dbReference type="ChEBI" id="CHEBI:83833"/>
        <dbReference type="ChEBI" id="CHEBI:83834"/>
        <dbReference type="EC" id="5.2.1.8"/>
    </reaction>
</comment>
<feature type="domain" description="PPIase FKBP-type" evidence="7">
    <location>
        <begin position="40"/>
        <end position="135"/>
    </location>
</feature>
<dbReference type="Gene3D" id="3.10.50.40">
    <property type="match status" value="1"/>
</dbReference>
<evidence type="ECO:0000259" key="7">
    <source>
        <dbReference type="PROSITE" id="PS50059"/>
    </source>
</evidence>
<dbReference type="EC" id="5.2.1.8" evidence="2 6"/>
<evidence type="ECO:0000256" key="5">
    <source>
        <dbReference type="ARBA" id="ARBA00038106"/>
    </source>
</evidence>
<organism evidence="8 9">
    <name type="scientific">Mycena albidolilacea</name>
    <dbReference type="NCBI Taxonomy" id="1033008"/>
    <lineage>
        <taxon>Eukaryota</taxon>
        <taxon>Fungi</taxon>
        <taxon>Dikarya</taxon>
        <taxon>Basidiomycota</taxon>
        <taxon>Agaricomycotina</taxon>
        <taxon>Agaricomycetes</taxon>
        <taxon>Agaricomycetidae</taxon>
        <taxon>Agaricales</taxon>
        <taxon>Marasmiineae</taxon>
        <taxon>Mycenaceae</taxon>
        <taxon>Mycena</taxon>
    </lineage>
</organism>
<dbReference type="InterPro" id="IPR001179">
    <property type="entry name" value="PPIase_FKBP_dom"/>
</dbReference>
<reference evidence="8" key="1">
    <citation type="submission" date="2023-03" db="EMBL/GenBank/DDBJ databases">
        <title>Massive genome expansion in bonnet fungi (Mycena s.s.) driven by repeated elements and novel gene families across ecological guilds.</title>
        <authorList>
            <consortium name="Lawrence Berkeley National Laboratory"/>
            <person name="Harder C.B."/>
            <person name="Miyauchi S."/>
            <person name="Viragh M."/>
            <person name="Kuo A."/>
            <person name="Thoen E."/>
            <person name="Andreopoulos B."/>
            <person name="Lu D."/>
            <person name="Skrede I."/>
            <person name="Drula E."/>
            <person name="Henrissat B."/>
            <person name="Morin E."/>
            <person name="Kohler A."/>
            <person name="Barry K."/>
            <person name="LaButti K."/>
            <person name="Morin E."/>
            <person name="Salamov A."/>
            <person name="Lipzen A."/>
            <person name="Mereny Z."/>
            <person name="Hegedus B."/>
            <person name="Baldrian P."/>
            <person name="Stursova M."/>
            <person name="Weitz H."/>
            <person name="Taylor A."/>
            <person name="Grigoriev I.V."/>
            <person name="Nagy L.G."/>
            <person name="Martin F."/>
            <person name="Kauserud H."/>
        </authorList>
    </citation>
    <scope>NUCLEOTIDE SEQUENCE</scope>
    <source>
        <strain evidence="8">CBHHK002</strain>
    </source>
</reference>
<dbReference type="InterPro" id="IPR050689">
    <property type="entry name" value="FKBP-type_PPIase"/>
</dbReference>
<keyword evidence="3 6" id="KW-0697">Rotamase</keyword>
<sequence length="141" mass="15750">MGVTVTITSHGPQFLQKRISKEQKLDKEGKPIESPHPQKGQVVHIFYHGFLYDSSAPDNKGPKFDSSYDRKEAFKTEIGVGKVIRGWDDGIVQLKEGDKATLLITPDYGYGARGFPPVIPPNSTLIFEVELTEIPDIHKDE</sequence>
<dbReference type="PROSITE" id="PS50059">
    <property type="entry name" value="FKBP_PPIASE"/>
    <property type="match status" value="1"/>
</dbReference>
<keyword evidence="4 6" id="KW-0413">Isomerase</keyword>
<dbReference type="SUPFAM" id="SSF54534">
    <property type="entry name" value="FKBP-like"/>
    <property type="match status" value="1"/>
</dbReference>
<evidence type="ECO:0000256" key="2">
    <source>
        <dbReference type="ARBA" id="ARBA00013194"/>
    </source>
</evidence>
<dbReference type="EMBL" id="JARIHO010000039">
    <property type="protein sequence ID" value="KAJ7328499.1"/>
    <property type="molecule type" value="Genomic_DNA"/>
</dbReference>
<gene>
    <name evidence="8" type="ORF">DFH08DRAFT_751716</name>
</gene>
<dbReference type="PANTHER" id="PTHR10516">
    <property type="entry name" value="PEPTIDYL-PROLYL CIS-TRANS ISOMERASE"/>
    <property type="match status" value="1"/>
</dbReference>
<evidence type="ECO:0000256" key="4">
    <source>
        <dbReference type="ARBA" id="ARBA00023235"/>
    </source>
</evidence>
<name>A0AAD6ZLX3_9AGAR</name>
<dbReference type="Proteomes" id="UP001218218">
    <property type="component" value="Unassembled WGS sequence"/>
</dbReference>